<dbReference type="EMBL" id="SOAU01000001">
    <property type="protein sequence ID" value="TDT18404.1"/>
    <property type="molecule type" value="Genomic_DNA"/>
</dbReference>
<evidence type="ECO:0000259" key="3">
    <source>
        <dbReference type="Pfam" id="PF00775"/>
    </source>
</evidence>
<dbReference type="InterPro" id="IPR000627">
    <property type="entry name" value="Intradiol_dOase_C"/>
</dbReference>
<feature type="signal peptide" evidence="2">
    <location>
        <begin position="1"/>
        <end position="24"/>
    </location>
</feature>
<dbReference type="PROSITE" id="PS51318">
    <property type="entry name" value="TAT"/>
    <property type="match status" value="1"/>
</dbReference>
<evidence type="ECO:0000256" key="2">
    <source>
        <dbReference type="SAM" id="SignalP"/>
    </source>
</evidence>
<dbReference type="InterPro" id="IPR006311">
    <property type="entry name" value="TAT_signal"/>
</dbReference>
<keyword evidence="4" id="KW-0223">Dioxygenase</keyword>
<dbReference type="PANTHER" id="PTHR34315">
    <property type="match status" value="1"/>
</dbReference>
<evidence type="ECO:0000256" key="1">
    <source>
        <dbReference type="SAM" id="MobiDB-lite"/>
    </source>
</evidence>
<dbReference type="GO" id="GO:0016702">
    <property type="term" value="F:oxidoreductase activity, acting on single donors with incorporation of molecular oxygen, incorporation of two atoms of oxygen"/>
    <property type="evidence" value="ECO:0007669"/>
    <property type="project" value="InterPro"/>
</dbReference>
<organism evidence="4 5">
    <name type="scientific">Ilumatobacter fluminis</name>
    <dbReference type="NCBI Taxonomy" id="467091"/>
    <lineage>
        <taxon>Bacteria</taxon>
        <taxon>Bacillati</taxon>
        <taxon>Actinomycetota</taxon>
        <taxon>Acidimicrobiia</taxon>
        <taxon>Acidimicrobiales</taxon>
        <taxon>Ilumatobacteraceae</taxon>
        <taxon>Ilumatobacter</taxon>
    </lineage>
</organism>
<protein>
    <submittedName>
        <fullName evidence="4">Dioxygenase-like protein</fullName>
    </submittedName>
</protein>
<proteinExistence type="predicted"/>
<evidence type="ECO:0000313" key="5">
    <source>
        <dbReference type="Proteomes" id="UP000294558"/>
    </source>
</evidence>
<dbReference type="Proteomes" id="UP000294558">
    <property type="component" value="Unassembled WGS sequence"/>
</dbReference>
<dbReference type="OrthoDB" id="9800887at2"/>
<dbReference type="Pfam" id="PF00775">
    <property type="entry name" value="Dioxygenase_C"/>
    <property type="match status" value="1"/>
</dbReference>
<gene>
    <name evidence="4" type="ORF">BDK89_4024</name>
</gene>
<dbReference type="InterPro" id="IPR015889">
    <property type="entry name" value="Intradiol_dOase_core"/>
</dbReference>
<evidence type="ECO:0000313" key="4">
    <source>
        <dbReference type="EMBL" id="TDT18404.1"/>
    </source>
</evidence>
<feature type="domain" description="Intradiol ring-cleavage dioxygenases" evidence="3">
    <location>
        <begin position="134"/>
        <end position="250"/>
    </location>
</feature>
<dbReference type="Gene3D" id="2.60.130.10">
    <property type="entry name" value="Aromatic compound dioxygenase"/>
    <property type="match status" value="1"/>
</dbReference>
<accession>A0A4R7I581</accession>
<name>A0A4R7I581_9ACTN</name>
<reference evidence="4 5" key="1">
    <citation type="submission" date="2019-03" db="EMBL/GenBank/DDBJ databases">
        <title>Sequencing the genomes of 1000 actinobacteria strains.</title>
        <authorList>
            <person name="Klenk H.-P."/>
        </authorList>
    </citation>
    <scope>NUCLEOTIDE SEQUENCE [LARGE SCALE GENOMIC DNA]</scope>
    <source>
        <strain evidence="4 5">DSM 18936</strain>
    </source>
</reference>
<dbReference type="PANTHER" id="PTHR34315:SF1">
    <property type="entry name" value="INTRADIOL RING-CLEAVAGE DIOXYGENASES DOMAIN-CONTAINING PROTEIN-RELATED"/>
    <property type="match status" value="1"/>
</dbReference>
<keyword evidence="2" id="KW-0732">Signal</keyword>
<dbReference type="RefSeq" id="WP_133870625.1">
    <property type="nucleotide sequence ID" value="NZ_SOAU01000001.1"/>
</dbReference>
<dbReference type="GO" id="GO:0008199">
    <property type="term" value="F:ferric iron binding"/>
    <property type="evidence" value="ECO:0007669"/>
    <property type="project" value="InterPro"/>
</dbReference>
<keyword evidence="4" id="KW-0560">Oxidoreductase</keyword>
<feature type="region of interest" description="Disordered" evidence="1">
    <location>
        <begin position="35"/>
        <end position="78"/>
    </location>
</feature>
<feature type="chain" id="PRO_5038491962" evidence="2">
    <location>
        <begin position="25"/>
        <end position="308"/>
    </location>
</feature>
<sequence>MTPRTLSRRSVVTGLLAAPAVAFLASCGGDGAASSTGTNTVGGTSGTAAPSSTSVTTDADADSATGTTAGVDGTTSTATAGAWASGGTDLITVDYPDDSIFATAATCAVALTAATTEGPCYFQSDTGEDISLGKTGLPMQLCARLVDEQCNPLEGYTIEAWHCDVRGIYSGDTSSSDDADRFAGDFCTAGDAEAEQSTYFRGQLTTDASGRVNFATVFPGWYSGRTIHIHFAVTDPDGTSRVISQWGFPEAFTTEICTTHEQYADRGVQDTPIANDNVFPSEGYEDYLLTLEQNSDGTLLGYGVIQIA</sequence>
<dbReference type="SUPFAM" id="SSF49482">
    <property type="entry name" value="Aromatic compound dioxygenase"/>
    <property type="match status" value="1"/>
</dbReference>
<keyword evidence="5" id="KW-1185">Reference proteome</keyword>
<dbReference type="PROSITE" id="PS51257">
    <property type="entry name" value="PROKAR_LIPOPROTEIN"/>
    <property type="match status" value="1"/>
</dbReference>
<dbReference type="AlphaFoldDB" id="A0A4R7I581"/>
<comment type="caution">
    <text evidence="4">The sequence shown here is derived from an EMBL/GenBank/DDBJ whole genome shotgun (WGS) entry which is preliminary data.</text>
</comment>